<keyword evidence="8" id="KW-0677">Repeat</keyword>
<evidence type="ECO:0000313" key="16">
    <source>
        <dbReference type="Proteomes" id="UP001186944"/>
    </source>
</evidence>
<dbReference type="AlphaFoldDB" id="A0AA88YWV3"/>
<evidence type="ECO:0000256" key="5">
    <source>
        <dbReference type="ARBA" id="ARBA00022525"/>
    </source>
</evidence>
<keyword evidence="9" id="KW-0862">Zinc</keyword>
<keyword evidence="12" id="KW-0456">Lyase</keyword>
<dbReference type="SUPFAM" id="SSF51069">
    <property type="entry name" value="Carbonic anhydrase"/>
    <property type="match status" value="2"/>
</dbReference>
<organism evidence="15 16">
    <name type="scientific">Pinctada imbricata</name>
    <name type="common">Atlantic pearl-oyster</name>
    <name type="synonym">Pinctada martensii</name>
    <dbReference type="NCBI Taxonomy" id="66713"/>
    <lineage>
        <taxon>Eukaryota</taxon>
        <taxon>Metazoa</taxon>
        <taxon>Spiralia</taxon>
        <taxon>Lophotrochozoa</taxon>
        <taxon>Mollusca</taxon>
        <taxon>Bivalvia</taxon>
        <taxon>Autobranchia</taxon>
        <taxon>Pteriomorphia</taxon>
        <taxon>Pterioida</taxon>
        <taxon>Pterioidea</taxon>
        <taxon>Pteriidae</taxon>
        <taxon>Pinctada</taxon>
    </lineage>
</organism>
<dbReference type="GO" id="GO:0008270">
    <property type="term" value="F:zinc ion binding"/>
    <property type="evidence" value="ECO:0007669"/>
    <property type="project" value="InterPro"/>
</dbReference>
<evidence type="ECO:0000259" key="14">
    <source>
        <dbReference type="PROSITE" id="PS51144"/>
    </source>
</evidence>
<evidence type="ECO:0000256" key="6">
    <source>
        <dbReference type="ARBA" id="ARBA00022530"/>
    </source>
</evidence>
<accession>A0AA88YWV3</accession>
<reference evidence="15" key="1">
    <citation type="submission" date="2019-08" db="EMBL/GenBank/DDBJ databases">
        <title>The improved chromosome-level genome for the pearl oyster Pinctada fucata martensii using PacBio sequencing and Hi-C.</title>
        <authorList>
            <person name="Zheng Z."/>
        </authorList>
    </citation>
    <scope>NUCLEOTIDE SEQUENCE</scope>
    <source>
        <strain evidence="15">ZZ-2019</strain>
        <tissue evidence="15">Adductor muscle</tissue>
    </source>
</reference>
<comment type="caution">
    <text evidence="15">The sequence shown here is derived from an EMBL/GenBank/DDBJ whole genome shotgun (WGS) entry which is preliminary data.</text>
</comment>
<dbReference type="InterPro" id="IPR001148">
    <property type="entry name" value="CA_dom"/>
</dbReference>
<dbReference type="EMBL" id="VSWD01000001">
    <property type="protein sequence ID" value="KAK3108555.1"/>
    <property type="molecule type" value="Genomic_DNA"/>
</dbReference>
<gene>
    <name evidence="15" type="ORF">FSP39_010561</name>
</gene>
<feature type="domain" description="Alpha-carbonic anhydrase" evidence="14">
    <location>
        <begin position="1"/>
        <end position="199"/>
    </location>
</feature>
<evidence type="ECO:0000256" key="8">
    <source>
        <dbReference type="ARBA" id="ARBA00022737"/>
    </source>
</evidence>
<dbReference type="PANTHER" id="PTHR18952:SF141">
    <property type="entry name" value="CARBONIC ANHYDRASE"/>
    <property type="match status" value="1"/>
</dbReference>
<comment type="cofactor">
    <cofactor evidence="1">
        <name>Zn(2+)</name>
        <dbReference type="ChEBI" id="CHEBI:29105"/>
    </cofactor>
</comment>
<dbReference type="PANTHER" id="PTHR18952">
    <property type="entry name" value="CARBONIC ANHYDRASE"/>
    <property type="match status" value="1"/>
</dbReference>
<keyword evidence="10" id="KW-0106">Calcium</keyword>
<evidence type="ECO:0000256" key="13">
    <source>
        <dbReference type="ARBA" id="ARBA00048348"/>
    </source>
</evidence>
<evidence type="ECO:0000256" key="7">
    <source>
        <dbReference type="ARBA" id="ARBA00022723"/>
    </source>
</evidence>
<evidence type="ECO:0000256" key="12">
    <source>
        <dbReference type="ARBA" id="ARBA00023239"/>
    </source>
</evidence>
<keyword evidence="11" id="KW-1015">Disulfide bond</keyword>
<dbReference type="EC" id="4.2.1.1" evidence="4"/>
<evidence type="ECO:0000256" key="10">
    <source>
        <dbReference type="ARBA" id="ARBA00022837"/>
    </source>
</evidence>
<keyword evidence="16" id="KW-1185">Reference proteome</keyword>
<evidence type="ECO:0000256" key="4">
    <source>
        <dbReference type="ARBA" id="ARBA00012925"/>
    </source>
</evidence>
<evidence type="ECO:0000313" key="15">
    <source>
        <dbReference type="EMBL" id="KAK3108555.1"/>
    </source>
</evidence>
<proteinExistence type="inferred from homology"/>
<feature type="domain" description="Alpha-carbonic anhydrase" evidence="14">
    <location>
        <begin position="218"/>
        <end position="394"/>
    </location>
</feature>
<sequence>MLSLFLFIEIKGGPLQATYTLEQFHFHWGKEEGRGGEHTVNGKAFDAELHFVHYNKSKYGSFEMAADKEDGLAVLGVLIKVGQEHRGMSQLTSLLGDVITSGSSRKVSVPLDIRDLLPDKLDEYYTYPGSLTTPGYFESVRWIVFKDIMEISRQQDNRDLFKKNSDTFSRNRDTFKNDRDLFTRNMSTFADDRNLFTSQAKLFSNNNNTFKDDADLFTALAQQQGLRNEYWIKGRLQSPIDVTSSAVRDIGVRGLEIGYDGEQLTRLYNTGNSVKIQTTTPHFIRSGPLLNTYYLEQFHFHWGETEGRGGEHTIGGSAFDAELHFVHYNQKYVSFNGAVNQPDGLAVLAVLIQVGNGDHKGMEQITSALPQVVKSGGSIPCRVNCQNLLPGMDK</sequence>
<dbReference type="PROSITE" id="PS51144">
    <property type="entry name" value="ALPHA_CA_2"/>
    <property type="match status" value="2"/>
</dbReference>
<comment type="catalytic activity">
    <reaction evidence="13">
        <text>hydrogencarbonate + H(+) = CO2 + H2O</text>
        <dbReference type="Rhea" id="RHEA:10748"/>
        <dbReference type="ChEBI" id="CHEBI:15377"/>
        <dbReference type="ChEBI" id="CHEBI:15378"/>
        <dbReference type="ChEBI" id="CHEBI:16526"/>
        <dbReference type="ChEBI" id="CHEBI:17544"/>
        <dbReference type="EC" id="4.2.1.1"/>
    </reaction>
</comment>
<dbReference type="InterPro" id="IPR036398">
    <property type="entry name" value="CA_dom_sf"/>
</dbReference>
<evidence type="ECO:0000256" key="2">
    <source>
        <dbReference type="ARBA" id="ARBA00004498"/>
    </source>
</evidence>
<dbReference type="Gene3D" id="3.10.200.10">
    <property type="entry name" value="Alpha carbonic anhydrase"/>
    <property type="match status" value="2"/>
</dbReference>
<name>A0AA88YWV3_PINIB</name>
<keyword evidence="6" id="KW-0272">Extracellular matrix</keyword>
<dbReference type="GO" id="GO:0004089">
    <property type="term" value="F:carbonate dehydratase activity"/>
    <property type="evidence" value="ECO:0007669"/>
    <property type="project" value="UniProtKB-EC"/>
</dbReference>
<dbReference type="Proteomes" id="UP001186944">
    <property type="component" value="Unassembled WGS sequence"/>
</dbReference>
<comment type="similarity">
    <text evidence="3">Belongs to the alpha-carbonic anhydrase family.</text>
</comment>
<dbReference type="InterPro" id="IPR023561">
    <property type="entry name" value="Carbonic_anhydrase_a-class"/>
</dbReference>
<keyword evidence="5" id="KW-0964">Secreted</keyword>
<dbReference type="Pfam" id="PF00194">
    <property type="entry name" value="Carb_anhydrase"/>
    <property type="match status" value="2"/>
</dbReference>
<protein>
    <recommendedName>
        <fullName evidence="4">carbonic anhydrase</fullName>
        <ecNumber evidence="4">4.2.1.1</ecNumber>
    </recommendedName>
</protein>
<comment type="subcellular location">
    <subcellularLocation>
        <location evidence="2">Secreted</location>
        <location evidence="2">Extracellular space</location>
        <location evidence="2">Extracellular matrix</location>
    </subcellularLocation>
</comment>
<keyword evidence="7" id="KW-0479">Metal-binding</keyword>
<evidence type="ECO:0000256" key="9">
    <source>
        <dbReference type="ARBA" id="ARBA00022833"/>
    </source>
</evidence>
<dbReference type="SMART" id="SM01057">
    <property type="entry name" value="Carb_anhydrase"/>
    <property type="match status" value="2"/>
</dbReference>
<evidence type="ECO:0000256" key="11">
    <source>
        <dbReference type="ARBA" id="ARBA00023157"/>
    </source>
</evidence>
<evidence type="ECO:0000256" key="3">
    <source>
        <dbReference type="ARBA" id="ARBA00010718"/>
    </source>
</evidence>
<dbReference type="CDD" id="cd00326">
    <property type="entry name" value="alpha_CA"/>
    <property type="match status" value="2"/>
</dbReference>
<dbReference type="GO" id="GO:0005737">
    <property type="term" value="C:cytoplasm"/>
    <property type="evidence" value="ECO:0007669"/>
    <property type="project" value="TreeGrafter"/>
</dbReference>
<evidence type="ECO:0000256" key="1">
    <source>
        <dbReference type="ARBA" id="ARBA00001947"/>
    </source>
</evidence>